<proteinExistence type="predicted"/>
<dbReference type="EMBL" id="BAAAHD010000087">
    <property type="protein sequence ID" value="GAA0596831.1"/>
    <property type="molecule type" value="Genomic_DNA"/>
</dbReference>
<evidence type="ECO:0000313" key="3">
    <source>
        <dbReference type="Proteomes" id="UP001501427"/>
    </source>
</evidence>
<dbReference type="InterPro" id="IPR050141">
    <property type="entry name" value="GCL_type2/YbdK_subfam"/>
</dbReference>
<comment type="caution">
    <text evidence="2">The sequence shown here is derived from an EMBL/GenBank/DDBJ whole genome shotgun (WGS) entry which is preliminary data.</text>
</comment>
<protein>
    <submittedName>
        <fullName evidence="2">Glutamate-cysteine ligase family protein</fullName>
    </submittedName>
</protein>
<evidence type="ECO:0000313" key="2">
    <source>
        <dbReference type="EMBL" id="GAA0596831.1"/>
    </source>
</evidence>
<dbReference type="PANTHER" id="PTHR36510">
    <property type="entry name" value="GLUTAMATE--CYSTEINE LIGASE 2-RELATED"/>
    <property type="match status" value="1"/>
</dbReference>
<name>A0ABN1FSI2_9ACTN</name>
<dbReference type="PANTHER" id="PTHR36510:SF3">
    <property type="entry name" value="CONSERVED PROTEIN"/>
    <property type="match status" value="1"/>
</dbReference>
<evidence type="ECO:0000256" key="1">
    <source>
        <dbReference type="ARBA" id="ARBA00048819"/>
    </source>
</evidence>
<dbReference type="SUPFAM" id="SSF55931">
    <property type="entry name" value="Glutamine synthetase/guanido kinase"/>
    <property type="match status" value="1"/>
</dbReference>
<dbReference type="GO" id="GO:0016874">
    <property type="term" value="F:ligase activity"/>
    <property type="evidence" value="ECO:0007669"/>
    <property type="project" value="UniProtKB-KW"/>
</dbReference>
<dbReference type="Proteomes" id="UP001501427">
    <property type="component" value="Unassembled WGS sequence"/>
</dbReference>
<dbReference type="InterPro" id="IPR016602">
    <property type="entry name" value="UCP012666"/>
</dbReference>
<accession>A0ABN1FSI2</accession>
<comment type="catalytic activity">
    <reaction evidence="1">
        <text>L-cysteine + L-glutamate + ATP = gamma-L-glutamyl-L-cysteine + ADP + phosphate + H(+)</text>
        <dbReference type="Rhea" id="RHEA:13285"/>
        <dbReference type="ChEBI" id="CHEBI:15378"/>
        <dbReference type="ChEBI" id="CHEBI:29985"/>
        <dbReference type="ChEBI" id="CHEBI:30616"/>
        <dbReference type="ChEBI" id="CHEBI:35235"/>
        <dbReference type="ChEBI" id="CHEBI:43474"/>
        <dbReference type="ChEBI" id="CHEBI:58173"/>
        <dbReference type="ChEBI" id="CHEBI:456216"/>
        <dbReference type="EC" id="6.3.2.2"/>
    </reaction>
</comment>
<keyword evidence="2" id="KW-0436">Ligase</keyword>
<dbReference type="Pfam" id="PF04107">
    <property type="entry name" value="GCS2"/>
    <property type="match status" value="1"/>
</dbReference>
<reference evidence="2 3" key="1">
    <citation type="journal article" date="2019" name="Int. J. Syst. Evol. Microbiol.">
        <title>The Global Catalogue of Microorganisms (GCM) 10K type strain sequencing project: providing services to taxonomists for standard genome sequencing and annotation.</title>
        <authorList>
            <consortium name="The Broad Institute Genomics Platform"/>
            <consortium name="The Broad Institute Genome Sequencing Center for Infectious Disease"/>
            <person name="Wu L."/>
            <person name="Ma J."/>
        </authorList>
    </citation>
    <scope>NUCLEOTIDE SEQUENCE [LARGE SCALE GENOMIC DNA]</scope>
    <source>
        <strain evidence="2 3">JCM 10667</strain>
    </source>
</reference>
<dbReference type="InterPro" id="IPR014746">
    <property type="entry name" value="Gln_synth/guanido_kin_cat_dom"/>
</dbReference>
<dbReference type="PIRSF" id="PIRSF012666">
    <property type="entry name" value="UCP012666"/>
    <property type="match status" value="1"/>
</dbReference>
<organism evidence="2 3">
    <name type="scientific">Actinomadura livida</name>
    <dbReference type="NCBI Taxonomy" id="79909"/>
    <lineage>
        <taxon>Bacteria</taxon>
        <taxon>Bacillati</taxon>
        <taxon>Actinomycetota</taxon>
        <taxon>Actinomycetes</taxon>
        <taxon>Streptosporangiales</taxon>
        <taxon>Thermomonosporaceae</taxon>
        <taxon>Actinomadura</taxon>
    </lineage>
</organism>
<dbReference type="InterPro" id="IPR006336">
    <property type="entry name" value="GCS2"/>
</dbReference>
<dbReference type="Gene3D" id="3.30.590.20">
    <property type="match status" value="1"/>
</dbReference>
<sequence>MTVLPEHRDGHMGRDVASVTISGEDRRRYRDKVRRCLDVLARMLGESQFDFERPHIGLEIELNLIDAIGDPLMRNADVLKAIADPAWATELGQFNLEINIPPRELGGESTGELEAEVRDHLQHADERAEEVGGRLAMIGILPTLRRTDIGEETLSANSRYKMLNDQIFAARGEEMHIAIDGHEPLHMHADTIIPEAACTSVQFHLQVSPDQFGAYWNAAQAVAGPQVAMGANSPFLFGHRLYQETRISLFEQATDTRPDELKAQGVRPRVWFGERWITSVFDLFEENTRYFPALLPLCEDEDPRTVLDEGGIPELGELTLHNGTIYRWNRPIYAVVKGRPHLRVENRVLPAGPSVADVVANGAFYYGIVRMLAEEERPVWTRMSFATAEENLHRAARDGLDSTLYWPGLGEVPAPELILRKLLPLAHEGLQRWGVDPSRRDRLLGIIERRCVTGRTGAAWQIATVDAIEEHGTSRKDALRMMTRSYVEHMRSNAPVHTWSY</sequence>
<gene>
    <name evidence="2" type="ORF">GCM10009546_68660</name>
</gene>
<keyword evidence="3" id="KW-1185">Reference proteome</keyword>